<dbReference type="Pfam" id="PF07238">
    <property type="entry name" value="PilZ"/>
    <property type="match status" value="1"/>
</dbReference>
<dbReference type="InterPro" id="IPR009875">
    <property type="entry name" value="PilZ_domain"/>
</dbReference>
<evidence type="ECO:0000313" key="3">
    <source>
        <dbReference type="Proteomes" id="UP000676996"/>
    </source>
</evidence>
<protein>
    <submittedName>
        <fullName evidence="2">PilZ domain-containing protein</fullName>
    </submittedName>
</protein>
<proteinExistence type="predicted"/>
<dbReference type="AlphaFoldDB" id="A0A8T4ICC4"/>
<keyword evidence="3" id="KW-1185">Reference proteome</keyword>
<evidence type="ECO:0000259" key="1">
    <source>
        <dbReference type="Pfam" id="PF07238"/>
    </source>
</evidence>
<feature type="domain" description="PilZ" evidence="1">
    <location>
        <begin position="17"/>
        <end position="100"/>
    </location>
</feature>
<name>A0A8T4ICC4_9SPHN</name>
<dbReference type="RefSeq" id="WP_284053016.1">
    <property type="nucleotide sequence ID" value="NZ_JAGRQC010000001.1"/>
</dbReference>
<organism evidence="2 3">
    <name type="scientific">Stakelama marina</name>
    <dbReference type="NCBI Taxonomy" id="2826939"/>
    <lineage>
        <taxon>Bacteria</taxon>
        <taxon>Pseudomonadati</taxon>
        <taxon>Pseudomonadota</taxon>
        <taxon>Alphaproteobacteria</taxon>
        <taxon>Sphingomonadales</taxon>
        <taxon>Sphingomonadaceae</taxon>
        <taxon>Stakelama</taxon>
    </lineage>
</organism>
<evidence type="ECO:0000313" key="2">
    <source>
        <dbReference type="EMBL" id="MBR0551752.1"/>
    </source>
</evidence>
<sequence>MSNAAENREGKTLTVTRAAKRHKVFVPSKMLLHSGEERVHILDISQAGARTFGSFTAKVGDLVELTVGDEQVTARVRWVKDRTFGLEFDPEMDQAAIDQLLKR</sequence>
<dbReference type="GO" id="GO:0035438">
    <property type="term" value="F:cyclic-di-GMP binding"/>
    <property type="evidence" value="ECO:0007669"/>
    <property type="project" value="InterPro"/>
</dbReference>
<accession>A0A8T4ICC4</accession>
<dbReference type="SUPFAM" id="SSF141371">
    <property type="entry name" value="PilZ domain-like"/>
    <property type="match status" value="1"/>
</dbReference>
<reference evidence="2" key="1">
    <citation type="submission" date="2021-04" db="EMBL/GenBank/DDBJ databases">
        <title>Ouciella asimina sp. nov., isolated from the surface seawater in the hydrothermal field of Okinawa Trough.</title>
        <authorList>
            <person name="Shuang W."/>
        </authorList>
    </citation>
    <scope>NUCLEOTIDE SEQUENCE</scope>
    <source>
        <strain evidence="2">LXI357</strain>
    </source>
</reference>
<comment type="caution">
    <text evidence="2">The sequence shown here is derived from an EMBL/GenBank/DDBJ whole genome shotgun (WGS) entry which is preliminary data.</text>
</comment>
<dbReference type="Proteomes" id="UP000676996">
    <property type="component" value="Unassembled WGS sequence"/>
</dbReference>
<dbReference type="EMBL" id="JAGRQC010000001">
    <property type="protein sequence ID" value="MBR0551752.1"/>
    <property type="molecule type" value="Genomic_DNA"/>
</dbReference>
<gene>
    <name evidence="2" type="ORF">J7S20_04450</name>
</gene>